<name>A0A2I1HES9_9GLOM</name>
<reference evidence="1 2" key="1">
    <citation type="submission" date="2015-10" db="EMBL/GenBank/DDBJ databases">
        <title>Genome analyses suggest a sexual origin of heterokaryosis in a supposedly ancient asexual fungus.</title>
        <authorList>
            <person name="Ropars J."/>
            <person name="Sedzielewska K."/>
            <person name="Noel J."/>
            <person name="Charron P."/>
            <person name="Farinelli L."/>
            <person name="Marton T."/>
            <person name="Kruger M."/>
            <person name="Pelin A."/>
            <person name="Brachmann A."/>
            <person name="Corradi N."/>
        </authorList>
    </citation>
    <scope>NUCLEOTIDE SEQUENCE [LARGE SCALE GENOMIC DNA]</scope>
    <source>
        <strain evidence="1 2">A4</strain>
    </source>
</reference>
<protein>
    <submittedName>
        <fullName evidence="1">Uncharacterized protein</fullName>
    </submittedName>
</protein>
<dbReference type="AlphaFoldDB" id="A0A2I1HES9"/>
<dbReference type="VEuPathDB" id="FungiDB:FUN_003455"/>
<evidence type="ECO:0000313" key="1">
    <source>
        <dbReference type="EMBL" id="PKY57355.1"/>
    </source>
</evidence>
<gene>
    <name evidence="1" type="ORF">RhiirA4_478354</name>
</gene>
<dbReference type="Proteomes" id="UP000234323">
    <property type="component" value="Unassembled WGS sequence"/>
</dbReference>
<comment type="caution">
    <text evidence="1">The sequence shown here is derived from an EMBL/GenBank/DDBJ whole genome shotgun (WGS) entry which is preliminary data.</text>
</comment>
<keyword evidence="2" id="KW-1185">Reference proteome</keyword>
<sequence>MGEMEKIGLKCNAWEIECCECNKWRVLYSKSKLSSFKIATLERYLDTIQYTCGDSFEALANLSIEMENVGYENSESDDIGIFLKINPMEVPSGVFEDICFQCGK</sequence>
<proteinExistence type="predicted"/>
<dbReference type="EMBL" id="LLXI01002520">
    <property type="protein sequence ID" value="PKY57355.1"/>
    <property type="molecule type" value="Genomic_DNA"/>
</dbReference>
<organism evidence="1 2">
    <name type="scientific">Rhizophagus irregularis</name>
    <dbReference type="NCBI Taxonomy" id="588596"/>
    <lineage>
        <taxon>Eukaryota</taxon>
        <taxon>Fungi</taxon>
        <taxon>Fungi incertae sedis</taxon>
        <taxon>Mucoromycota</taxon>
        <taxon>Glomeromycotina</taxon>
        <taxon>Glomeromycetes</taxon>
        <taxon>Glomerales</taxon>
        <taxon>Glomeraceae</taxon>
        <taxon>Rhizophagus</taxon>
    </lineage>
</organism>
<evidence type="ECO:0000313" key="2">
    <source>
        <dbReference type="Proteomes" id="UP000234323"/>
    </source>
</evidence>
<accession>A0A2I1HES9</accession>